<dbReference type="PANTHER" id="PTHR42685">
    <property type="entry name" value="GERANYLGERANYL DIPHOSPHATE REDUCTASE"/>
    <property type="match status" value="1"/>
</dbReference>
<dbReference type="SUPFAM" id="SSF51905">
    <property type="entry name" value="FAD/NAD(P)-binding domain"/>
    <property type="match status" value="1"/>
</dbReference>
<dbReference type="PANTHER" id="PTHR42685:SF18">
    <property type="entry name" value="DIGERANYLGERANYLGLYCEROPHOSPHOLIPID REDUCTASE"/>
    <property type="match status" value="1"/>
</dbReference>
<dbReference type="Pfam" id="PF12831">
    <property type="entry name" value="FAD_oxidored"/>
    <property type="match status" value="1"/>
</dbReference>
<protein>
    <submittedName>
        <fullName evidence="1">Digeranylgeranylglycerophospholipid reductase</fullName>
        <ecNumber evidence="1">1.3.7.11</ecNumber>
    </submittedName>
</protein>
<dbReference type="EMBL" id="MT631272">
    <property type="protein sequence ID" value="QNO47726.1"/>
    <property type="molecule type" value="Genomic_DNA"/>
</dbReference>
<dbReference type="InterPro" id="IPR050407">
    <property type="entry name" value="Geranylgeranyl_reductase"/>
</dbReference>
<keyword evidence="1" id="KW-0560">Oxidoreductase</keyword>
<organism evidence="1">
    <name type="scientific">Candidatus Methanogaster sp. ANME-2c ERB4</name>
    <dbReference type="NCBI Taxonomy" id="2759911"/>
    <lineage>
        <taxon>Archaea</taxon>
        <taxon>Methanobacteriati</taxon>
        <taxon>Methanobacteriota</taxon>
        <taxon>Stenosarchaea group</taxon>
        <taxon>Methanomicrobia</taxon>
        <taxon>Methanosarcinales</taxon>
        <taxon>ANME-2 cluster</taxon>
        <taxon>Candidatus Methanogasteraceae</taxon>
        <taxon>Candidatus Methanogaster</taxon>
    </lineage>
</organism>
<reference evidence="1" key="1">
    <citation type="submission" date="2020-06" db="EMBL/GenBank/DDBJ databases">
        <title>Unique genomic features of the anaerobic methanotrophic archaea.</title>
        <authorList>
            <person name="Chadwick G.L."/>
            <person name="Skennerton C.T."/>
            <person name="Laso-Perez R."/>
            <person name="Leu A.O."/>
            <person name="Speth D.R."/>
            <person name="Yu H."/>
            <person name="Morgan-Lang C."/>
            <person name="Hatzenpichler R."/>
            <person name="Goudeau D."/>
            <person name="Malmstrom R."/>
            <person name="Brazelton W.J."/>
            <person name="Woyke T."/>
            <person name="Hallam S.J."/>
            <person name="Tyson G.W."/>
            <person name="Wegener G."/>
            <person name="Boetius A."/>
            <person name="Orphan V."/>
        </authorList>
    </citation>
    <scope>NUCLEOTIDE SEQUENCE</scope>
</reference>
<dbReference type="Gene3D" id="3.50.50.60">
    <property type="entry name" value="FAD/NAD(P)-binding domain"/>
    <property type="match status" value="1"/>
</dbReference>
<accession>A0A7G9YI92</accession>
<dbReference type="GO" id="GO:0016491">
    <property type="term" value="F:oxidoreductase activity"/>
    <property type="evidence" value="ECO:0007669"/>
    <property type="project" value="UniProtKB-KW"/>
</dbReference>
<evidence type="ECO:0000313" key="1">
    <source>
        <dbReference type="EMBL" id="QNO47726.1"/>
    </source>
</evidence>
<dbReference type="EC" id="1.3.7.11" evidence="1"/>
<proteinExistence type="predicted"/>
<sequence>MDYDVVVVGAGPAGGLAAKYAAKNRAKTLLIEEHAALGSPVQCAGLLSTSAIRECEVVLDSGFHLITSAFVYAPGGRSVSISAGGYTGAGGSSTSQ</sequence>
<gene>
    <name evidence="1" type="ORF">LDJELIEA_00024</name>
</gene>
<name>A0A7G9YI92_9EURY</name>
<dbReference type="AlphaFoldDB" id="A0A7G9YI92"/>
<dbReference type="InterPro" id="IPR036188">
    <property type="entry name" value="FAD/NAD-bd_sf"/>
</dbReference>